<dbReference type="Gene3D" id="3.80.10.10">
    <property type="entry name" value="Ribonuclease Inhibitor"/>
    <property type="match status" value="1"/>
</dbReference>
<dbReference type="EMBL" id="HBFG01000381">
    <property type="protein sequence ID" value="CAD8728515.1"/>
    <property type="molecule type" value="Transcribed_RNA"/>
</dbReference>
<reference evidence="1" key="1">
    <citation type="submission" date="2021-01" db="EMBL/GenBank/DDBJ databases">
        <authorList>
            <person name="Corre E."/>
            <person name="Pelletier E."/>
            <person name="Niang G."/>
            <person name="Scheremetjew M."/>
            <person name="Finn R."/>
            <person name="Kale V."/>
            <person name="Holt S."/>
            <person name="Cochrane G."/>
            <person name="Meng A."/>
            <person name="Brown T."/>
            <person name="Cohen L."/>
        </authorList>
    </citation>
    <scope>NUCLEOTIDE SEQUENCE</scope>
    <source>
        <strain evidence="1">B596</strain>
    </source>
</reference>
<gene>
    <name evidence="1" type="ORF">PDEL0327_LOCUS276</name>
</gene>
<evidence type="ECO:0000313" key="1">
    <source>
        <dbReference type="EMBL" id="CAD8728515.1"/>
    </source>
</evidence>
<dbReference type="AlphaFoldDB" id="A0A7S0TCY5"/>
<protein>
    <submittedName>
        <fullName evidence="1">Uncharacterized protein</fullName>
    </submittedName>
</protein>
<dbReference type="InterPro" id="IPR032675">
    <property type="entry name" value="LRR_dom_sf"/>
</dbReference>
<organism evidence="1">
    <name type="scientific">Pseudo-nitzschia delicatissima</name>
    <dbReference type="NCBI Taxonomy" id="44447"/>
    <lineage>
        <taxon>Eukaryota</taxon>
        <taxon>Sar</taxon>
        <taxon>Stramenopiles</taxon>
        <taxon>Ochrophyta</taxon>
        <taxon>Bacillariophyta</taxon>
        <taxon>Bacillariophyceae</taxon>
        <taxon>Bacillariophycidae</taxon>
        <taxon>Bacillariales</taxon>
        <taxon>Bacillariaceae</taxon>
        <taxon>Pseudo-nitzschia</taxon>
    </lineage>
</organism>
<dbReference type="SUPFAM" id="SSF52047">
    <property type="entry name" value="RNI-like"/>
    <property type="match status" value="1"/>
</dbReference>
<dbReference type="InterPro" id="IPR001611">
    <property type="entry name" value="Leu-rich_rpt"/>
</dbReference>
<accession>A0A7S0TCY5</accession>
<name>A0A7S0TCY5_9STRA</name>
<proteinExistence type="predicted"/>
<dbReference type="PROSITE" id="PS51450">
    <property type="entry name" value="LRR"/>
    <property type="match status" value="1"/>
</dbReference>
<sequence>MFRRKGAWSTITNTSDRDTAISLLRSAGHGNIVDRNVDLILSSKVKIDMQGNIVELMLGQQDQSGTRFRQQQQQQQRHRYWDLSASVGQLRNLNKLVLYRCRSLPLILNTNELPELKCLELHFCDGNTMLQRREAINPSDGSAGRCREGFSGVNEACLSNLKMIGIHGGIWDAQSISWMKCMTSTSHDERKRIQISSHLEIVRFSFLQNEFLHAFLYFLCPHRIYTSRSDISNNAYRPRRRPISKLKHLTWVHSGMTDEGLERLLRTVVLPHHPNLSSIDVSGNQIRSIRFLFELCRDGMYPSISTGDQTSDSNRKQQNRSGLVYHPLRTLNLEHNPVLRQRISNPREVEAFELLLQHCFPLLGSLTPRWESWDARIEYLLRINRGGRVLVEGNSLPLAVSKSLKPRSNDSDNGDGKDGITIKDIDFSEGLTKKKIHLGAWPLVLERAYKTSDMGFLPRLKDATAVYYLVRNGPVLSEIFVRDST</sequence>